<reference evidence="3" key="1">
    <citation type="submission" date="2011-11" db="EMBL/GenBank/DDBJ databases">
        <title>Complete sequence of Desulfosporosinus orientis DSM 765.</title>
        <authorList>
            <person name="Lucas S."/>
            <person name="Han J."/>
            <person name="Lapidus A."/>
            <person name="Cheng J.-F."/>
            <person name="Goodwin L."/>
            <person name="Pitluck S."/>
            <person name="Peters L."/>
            <person name="Ovchinnikova G."/>
            <person name="Teshima H."/>
            <person name="Detter J.C."/>
            <person name="Han C."/>
            <person name="Tapia R."/>
            <person name="Land M."/>
            <person name="Hauser L."/>
            <person name="Kyrpides N."/>
            <person name="Ivanova N."/>
            <person name="Pagani I."/>
            <person name="Pester M."/>
            <person name="Spring S."/>
            <person name="Ollivier B."/>
            <person name="Rattei T."/>
            <person name="Klenk H.-P."/>
            <person name="Wagner M."/>
            <person name="Loy A."/>
            <person name="Woyke T."/>
        </authorList>
    </citation>
    <scope>NUCLEOTIDE SEQUENCE [LARGE SCALE GENOMIC DNA]</scope>
    <source>
        <strain evidence="3">ATCC 19365 / DSM 765 / NCIMB 8382 / VKM B-1628</strain>
    </source>
</reference>
<keyword evidence="3" id="KW-1185">Reference proteome</keyword>
<gene>
    <name evidence="2" type="ordered locus">Desor_0320</name>
</gene>
<dbReference type="Pfam" id="PF19912">
    <property type="entry name" value="DUF6385"/>
    <property type="match status" value="1"/>
</dbReference>
<dbReference type="eggNOG" id="COG1975">
    <property type="taxonomic scope" value="Bacteria"/>
</dbReference>
<dbReference type="KEGG" id="dor:Desor_0320"/>
<dbReference type="InterPro" id="IPR045965">
    <property type="entry name" value="DUF6385"/>
</dbReference>
<dbReference type="STRING" id="768706.Desor_0320"/>
<name>G7W518_DESOD</name>
<reference evidence="2 3" key="2">
    <citation type="journal article" date="2012" name="J. Bacteriol.">
        <title>Complete genome sequences of Desulfosporosinus orientis DSM765T, Desulfosporosinus youngiae DSM17734T, Desulfosporosinus meridiei DSM13257T, and Desulfosporosinus acidiphilus DSM22704T.</title>
        <authorList>
            <person name="Pester M."/>
            <person name="Brambilla E."/>
            <person name="Alazard D."/>
            <person name="Rattei T."/>
            <person name="Weinmaier T."/>
            <person name="Han J."/>
            <person name="Lucas S."/>
            <person name="Lapidus A."/>
            <person name="Cheng J.F."/>
            <person name="Goodwin L."/>
            <person name="Pitluck S."/>
            <person name="Peters L."/>
            <person name="Ovchinnikova G."/>
            <person name="Teshima H."/>
            <person name="Detter J.C."/>
            <person name="Han C.S."/>
            <person name="Tapia R."/>
            <person name="Land M.L."/>
            <person name="Hauser L."/>
            <person name="Kyrpides N.C."/>
            <person name="Ivanova N.N."/>
            <person name="Pagani I."/>
            <person name="Huntmann M."/>
            <person name="Wei C.L."/>
            <person name="Davenport K.W."/>
            <person name="Daligault H."/>
            <person name="Chain P.S."/>
            <person name="Chen A."/>
            <person name="Mavromatis K."/>
            <person name="Markowitz V."/>
            <person name="Szeto E."/>
            <person name="Mikhailova N."/>
            <person name="Pati A."/>
            <person name="Wagner M."/>
            <person name="Woyke T."/>
            <person name="Ollivier B."/>
            <person name="Klenk H.P."/>
            <person name="Spring S."/>
            <person name="Loy A."/>
        </authorList>
    </citation>
    <scope>NUCLEOTIDE SEQUENCE [LARGE SCALE GENOMIC DNA]</scope>
    <source>
        <strain evidence="3">ATCC 19365 / DSM 765 / NCIMB 8382 / VKM B-1628</strain>
    </source>
</reference>
<evidence type="ECO:0000313" key="3">
    <source>
        <dbReference type="Proteomes" id="UP000006346"/>
    </source>
</evidence>
<dbReference type="OrthoDB" id="1808778at2"/>
<dbReference type="Proteomes" id="UP000006346">
    <property type="component" value="Chromosome"/>
</dbReference>
<dbReference type="HOGENOM" id="CLU_789241_0_0_9"/>
<evidence type="ECO:0000259" key="1">
    <source>
        <dbReference type="Pfam" id="PF19912"/>
    </source>
</evidence>
<proteinExistence type="predicted"/>
<dbReference type="PATRIC" id="fig|768706.3.peg.280"/>
<dbReference type="RefSeq" id="WP_014182860.1">
    <property type="nucleotide sequence ID" value="NC_016584.1"/>
</dbReference>
<evidence type="ECO:0000313" key="2">
    <source>
        <dbReference type="EMBL" id="AET66034.1"/>
    </source>
</evidence>
<protein>
    <recommendedName>
        <fullName evidence="1">DUF6385 domain-containing protein</fullName>
    </recommendedName>
</protein>
<dbReference type="EMBL" id="CP003108">
    <property type="protein sequence ID" value="AET66034.1"/>
    <property type="molecule type" value="Genomic_DNA"/>
</dbReference>
<feature type="domain" description="DUF6385" evidence="1">
    <location>
        <begin position="260"/>
        <end position="338"/>
    </location>
</feature>
<organism evidence="2 3">
    <name type="scientific">Desulfosporosinus orientis (strain ATCC 19365 / DSM 765 / NCIMB 8382 / VKM B-1628 / Singapore I)</name>
    <name type="common">Desulfotomaculum orientis</name>
    <dbReference type="NCBI Taxonomy" id="768706"/>
    <lineage>
        <taxon>Bacteria</taxon>
        <taxon>Bacillati</taxon>
        <taxon>Bacillota</taxon>
        <taxon>Clostridia</taxon>
        <taxon>Eubacteriales</taxon>
        <taxon>Desulfitobacteriaceae</taxon>
        <taxon>Desulfosporosinus</taxon>
    </lineage>
</organism>
<accession>G7W518</accession>
<dbReference type="AlphaFoldDB" id="G7W518"/>
<sequence length="338" mass="37571">MTDTNQVYNSHFRLWQENNQNFPDGWAKIGGDPSTEWIWSGVTGGPKSIKIIHPSGPRAGIILENNVVIPAGENQRWEFRAILEAEPAGVTCYIKVYLGVVSQYLSLVRPGSQPEEISRIISTPIGVTGLRVEVGILGEGIVTIYEIEGRRLYPKQELRLDEKGQLYVRHVDSIGKIQTPVSVRVESPLPIPVDVKTPVKAELRDLTPARDGIKIYSSNGNSIESTLDGLLQVKMSGRTFRQSVETVTSSHDSRATKLNDVSQLSVFSYAIFNMGMEVVRVQLQISPDGAVWTSDDSECDVLPGALAVITPNRFLRFVRLIYYSQSNNPLTIWFQAQT</sequence>